<dbReference type="InterPro" id="IPR036390">
    <property type="entry name" value="WH_DNA-bd_sf"/>
</dbReference>
<protein>
    <submittedName>
        <fullName evidence="2">MarR family winged helix-turn-helix transcriptional regulator</fullName>
    </submittedName>
</protein>
<evidence type="ECO:0000259" key="1">
    <source>
        <dbReference type="Pfam" id="PF12802"/>
    </source>
</evidence>
<proteinExistence type="predicted"/>
<sequence length="154" mass="17161">MTASREHWLGPDAPAERRLAAILSRLDGQRRAMEGTMRLGTADLRLLWLLADGRARTLKEIADELRLEQSTINRQVNAALASGYVERRRRDGGSAHEFERTDEGRRVFDADTARSLGAYASALSHMGPQGSETFLGLAHEFLDHYQREVENAAG</sequence>
<dbReference type="SUPFAM" id="SSF46785">
    <property type="entry name" value="Winged helix' DNA-binding domain"/>
    <property type="match status" value="1"/>
</dbReference>
<gene>
    <name evidence="2" type="ORF">ACFO7U_16250</name>
</gene>
<dbReference type="Proteomes" id="UP001595836">
    <property type="component" value="Unassembled WGS sequence"/>
</dbReference>
<dbReference type="Gene3D" id="1.10.10.10">
    <property type="entry name" value="Winged helix-like DNA-binding domain superfamily/Winged helix DNA-binding domain"/>
    <property type="match status" value="1"/>
</dbReference>
<keyword evidence="3" id="KW-1185">Reference proteome</keyword>
<name>A0ABV9PUI2_9ACTN</name>
<evidence type="ECO:0000313" key="3">
    <source>
        <dbReference type="Proteomes" id="UP001595836"/>
    </source>
</evidence>
<feature type="domain" description="HTH marR-type" evidence="1">
    <location>
        <begin position="42"/>
        <end position="91"/>
    </location>
</feature>
<comment type="caution">
    <text evidence="2">The sequence shown here is derived from an EMBL/GenBank/DDBJ whole genome shotgun (WGS) entry which is preliminary data.</text>
</comment>
<dbReference type="Pfam" id="PF12802">
    <property type="entry name" value="MarR_2"/>
    <property type="match status" value="1"/>
</dbReference>
<dbReference type="InterPro" id="IPR036388">
    <property type="entry name" value="WH-like_DNA-bd_sf"/>
</dbReference>
<reference evidence="3" key="1">
    <citation type="journal article" date="2019" name="Int. J. Syst. Evol. Microbiol.">
        <title>The Global Catalogue of Microorganisms (GCM) 10K type strain sequencing project: providing services to taxonomists for standard genome sequencing and annotation.</title>
        <authorList>
            <consortium name="The Broad Institute Genomics Platform"/>
            <consortium name="The Broad Institute Genome Sequencing Center for Infectious Disease"/>
            <person name="Wu L."/>
            <person name="Ma J."/>
        </authorList>
    </citation>
    <scope>NUCLEOTIDE SEQUENCE [LARGE SCALE GENOMIC DNA]</scope>
    <source>
        <strain evidence="3">JCM 11882</strain>
    </source>
</reference>
<dbReference type="InterPro" id="IPR000835">
    <property type="entry name" value="HTH_MarR-typ"/>
</dbReference>
<accession>A0ABV9PUI2</accession>
<dbReference type="RefSeq" id="WP_344993524.1">
    <property type="nucleotide sequence ID" value="NZ_BAABCD010000021.1"/>
</dbReference>
<organism evidence="2 3">
    <name type="scientific">Dietzia aurantiaca</name>
    <dbReference type="NCBI Taxonomy" id="983873"/>
    <lineage>
        <taxon>Bacteria</taxon>
        <taxon>Bacillati</taxon>
        <taxon>Actinomycetota</taxon>
        <taxon>Actinomycetes</taxon>
        <taxon>Mycobacteriales</taxon>
        <taxon>Dietziaceae</taxon>
        <taxon>Dietzia</taxon>
    </lineage>
</organism>
<evidence type="ECO:0000313" key="2">
    <source>
        <dbReference type="EMBL" id="MFC4756326.1"/>
    </source>
</evidence>
<dbReference type="EMBL" id="JBHSHP010000059">
    <property type="protein sequence ID" value="MFC4756326.1"/>
    <property type="molecule type" value="Genomic_DNA"/>
</dbReference>